<evidence type="ECO:0000313" key="1">
    <source>
        <dbReference type="EMBL" id="OLQ10950.1"/>
    </source>
</evidence>
<accession>A0A1Q9EU69</accession>
<reference evidence="1 2" key="1">
    <citation type="submission" date="2016-02" db="EMBL/GenBank/DDBJ databases">
        <title>Genome analysis of coral dinoflagellate symbionts highlights evolutionary adaptations to a symbiotic lifestyle.</title>
        <authorList>
            <person name="Aranda M."/>
            <person name="Li Y."/>
            <person name="Liew Y.J."/>
            <person name="Baumgarten S."/>
            <person name="Simakov O."/>
            <person name="Wilson M."/>
            <person name="Piel J."/>
            <person name="Ashoor H."/>
            <person name="Bougouffa S."/>
            <person name="Bajic V.B."/>
            <person name="Ryu T."/>
            <person name="Ravasi T."/>
            <person name="Bayer T."/>
            <person name="Micklem G."/>
            <person name="Kim H."/>
            <person name="Bhak J."/>
            <person name="Lajeunesse T.C."/>
            <person name="Voolstra C.R."/>
        </authorList>
    </citation>
    <scope>NUCLEOTIDE SEQUENCE [LARGE SCALE GENOMIC DNA]</scope>
    <source>
        <strain evidence="1 2">CCMP2467</strain>
    </source>
</reference>
<evidence type="ECO:0000313" key="2">
    <source>
        <dbReference type="Proteomes" id="UP000186817"/>
    </source>
</evidence>
<proteinExistence type="predicted"/>
<keyword evidence="2" id="KW-1185">Reference proteome</keyword>
<dbReference type="EMBL" id="LSRX01000068">
    <property type="protein sequence ID" value="OLQ10950.1"/>
    <property type="molecule type" value="Genomic_DNA"/>
</dbReference>
<sequence length="91" mass="10438">MPRLHALERLHKQRLQSSVVTWNAAITAARRQWPGFLALVDGKQTDRPLYWLVLSREWRPSFSPTVVYSNHVDASRAPTLLSVLFVILLTS</sequence>
<gene>
    <name evidence="1" type="ORF">AK812_SmicGene5269</name>
</gene>
<dbReference type="AlphaFoldDB" id="A0A1Q9EU69"/>
<name>A0A1Q9EU69_SYMMI</name>
<protein>
    <submittedName>
        <fullName evidence="1">Uncharacterized protein</fullName>
    </submittedName>
</protein>
<organism evidence="1 2">
    <name type="scientific">Symbiodinium microadriaticum</name>
    <name type="common">Dinoflagellate</name>
    <name type="synonym">Zooxanthella microadriatica</name>
    <dbReference type="NCBI Taxonomy" id="2951"/>
    <lineage>
        <taxon>Eukaryota</taxon>
        <taxon>Sar</taxon>
        <taxon>Alveolata</taxon>
        <taxon>Dinophyceae</taxon>
        <taxon>Suessiales</taxon>
        <taxon>Symbiodiniaceae</taxon>
        <taxon>Symbiodinium</taxon>
    </lineage>
</organism>
<dbReference type="Proteomes" id="UP000186817">
    <property type="component" value="Unassembled WGS sequence"/>
</dbReference>
<comment type="caution">
    <text evidence="1">The sequence shown here is derived from an EMBL/GenBank/DDBJ whole genome shotgun (WGS) entry which is preliminary data.</text>
</comment>